<gene>
    <name evidence="1" type="ORF">EVA_04836</name>
</gene>
<dbReference type="AlphaFoldDB" id="J9GIS4"/>
<comment type="caution">
    <text evidence="1">The sequence shown here is derived from an EMBL/GenBank/DDBJ whole genome shotgun (WGS) entry which is preliminary data.</text>
</comment>
<dbReference type="EMBL" id="AMCI01000989">
    <property type="protein sequence ID" value="EJX07054.1"/>
    <property type="molecule type" value="Genomic_DNA"/>
</dbReference>
<organism evidence="1">
    <name type="scientific">gut metagenome</name>
    <dbReference type="NCBI Taxonomy" id="749906"/>
    <lineage>
        <taxon>unclassified sequences</taxon>
        <taxon>metagenomes</taxon>
        <taxon>organismal metagenomes</taxon>
    </lineage>
</organism>
<reference evidence="1" key="1">
    <citation type="journal article" date="2012" name="PLoS ONE">
        <title>Gene sets for utilization of primary and secondary nutrition supplies in the distal gut of endangered iberian lynx.</title>
        <authorList>
            <person name="Alcaide M."/>
            <person name="Messina E."/>
            <person name="Richter M."/>
            <person name="Bargiela R."/>
            <person name="Peplies J."/>
            <person name="Huws S.A."/>
            <person name="Newbold C.J."/>
            <person name="Golyshin P.N."/>
            <person name="Simon M.A."/>
            <person name="Lopez G."/>
            <person name="Yakimov M.M."/>
            <person name="Ferrer M."/>
        </authorList>
    </citation>
    <scope>NUCLEOTIDE SEQUENCE</scope>
</reference>
<sequence length="70" mass="7788">MTWLRAFRTAAAANARLPARVLARPAAVLLTRLARKPANKNLRFSRGAQSGPAIFVLYRILAVHWSQSVF</sequence>
<evidence type="ECO:0000313" key="1">
    <source>
        <dbReference type="EMBL" id="EJX07054.1"/>
    </source>
</evidence>
<protein>
    <submittedName>
        <fullName evidence="1">Uncharacterized protein</fullName>
    </submittedName>
</protein>
<name>J9GIS4_9ZZZZ</name>
<accession>J9GIS4</accession>
<proteinExistence type="predicted"/>